<evidence type="ECO:0000313" key="2">
    <source>
        <dbReference type="Proteomes" id="UP000249645"/>
    </source>
</evidence>
<reference evidence="1 2" key="1">
    <citation type="submission" date="2017-11" db="EMBL/GenBank/DDBJ databases">
        <title>Infants hospitalized years apart are colonized by the same room-sourced microbial strains.</title>
        <authorList>
            <person name="Brooks B."/>
            <person name="Olm M.R."/>
            <person name="Firek B.A."/>
            <person name="Baker R."/>
            <person name="Thomas B.C."/>
            <person name="Morowitz M.J."/>
            <person name="Banfield J.F."/>
        </authorList>
    </citation>
    <scope>NUCLEOTIDE SEQUENCE [LARGE SCALE GENOMIC DNA]</scope>
    <source>
        <strain evidence="1">S2_009_000_R2_76</strain>
    </source>
</reference>
<organism evidence="1 2">
    <name type="scientific">Pseudopedobacter saltans</name>
    <dbReference type="NCBI Taxonomy" id="151895"/>
    <lineage>
        <taxon>Bacteria</taxon>
        <taxon>Pseudomonadati</taxon>
        <taxon>Bacteroidota</taxon>
        <taxon>Sphingobacteriia</taxon>
        <taxon>Sphingobacteriales</taxon>
        <taxon>Sphingobacteriaceae</taxon>
        <taxon>Pseudopedobacter</taxon>
    </lineage>
</organism>
<proteinExistence type="predicted"/>
<dbReference type="EMBL" id="QFOI01000156">
    <property type="protein sequence ID" value="PZP48630.1"/>
    <property type="molecule type" value="Genomic_DNA"/>
</dbReference>
<name>A0A2W5F4V0_9SPHI</name>
<dbReference type="Proteomes" id="UP000249645">
    <property type="component" value="Unassembled WGS sequence"/>
</dbReference>
<evidence type="ECO:0000313" key="1">
    <source>
        <dbReference type="EMBL" id="PZP48630.1"/>
    </source>
</evidence>
<dbReference type="AlphaFoldDB" id="A0A2W5F4V0"/>
<sequence>MKRISLCLIFIGITQILFAQQIIEKSFSIQKGQPVRLKFDFPKVKVSSWNKNEVKVKVTLNINDGKNNDKFRLLDKTEDGTLIISDTIDFKHIDQQYYAELNGEKKKFDTKEDFENFKSDHKGEKYSFYSSNNADVQIEVLVPSNESVVVQSKFGMVEIDNYTGSLTVKTEFGKINAKLKESNVGNITLTNQFGKIYSNFDLKPTSREEKNFYTSITASPGKGPNYSLISKFGNIYLRDVK</sequence>
<accession>A0A2W5F4V0</accession>
<protein>
    <recommendedName>
        <fullName evidence="3">Adhesin domain-containing protein</fullName>
    </recommendedName>
</protein>
<gene>
    <name evidence="1" type="ORF">DI598_09775</name>
</gene>
<evidence type="ECO:0008006" key="3">
    <source>
        <dbReference type="Google" id="ProtNLM"/>
    </source>
</evidence>
<comment type="caution">
    <text evidence="1">The sequence shown here is derived from an EMBL/GenBank/DDBJ whole genome shotgun (WGS) entry which is preliminary data.</text>
</comment>